<keyword evidence="2" id="KW-0732">Signal</keyword>
<evidence type="ECO:0000256" key="1">
    <source>
        <dbReference type="SAM" id="Phobius"/>
    </source>
</evidence>
<dbReference type="Proteomes" id="UP000005408">
    <property type="component" value="Unassembled WGS sequence"/>
</dbReference>
<name>A0A8W8KQH7_MAGGI</name>
<feature type="signal peptide" evidence="2">
    <location>
        <begin position="1"/>
        <end position="21"/>
    </location>
</feature>
<reference evidence="3" key="1">
    <citation type="submission" date="2022-08" db="UniProtKB">
        <authorList>
            <consortium name="EnsemblMetazoa"/>
        </authorList>
    </citation>
    <scope>IDENTIFICATION</scope>
    <source>
        <strain evidence="3">05x7-T-G4-1.051#20</strain>
    </source>
</reference>
<evidence type="ECO:0000313" key="3">
    <source>
        <dbReference type="EnsemblMetazoa" id="G24625.1:cds"/>
    </source>
</evidence>
<dbReference type="EnsemblMetazoa" id="G24625.1">
    <property type="protein sequence ID" value="G24625.1:cds"/>
    <property type="gene ID" value="G24625"/>
</dbReference>
<evidence type="ECO:0000256" key="2">
    <source>
        <dbReference type="SAM" id="SignalP"/>
    </source>
</evidence>
<feature type="chain" id="PRO_5036496586" evidence="2">
    <location>
        <begin position="22"/>
        <end position="144"/>
    </location>
</feature>
<dbReference type="AlphaFoldDB" id="A0A8W8KQH7"/>
<feature type="transmembrane region" description="Helical" evidence="1">
    <location>
        <begin position="114"/>
        <end position="133"/>
    </location>
</feature>
<protein>
    <submittedName>
        <fullName evidence="3">Uncharacterized protein</fullName>
    </submittedName>
</protein>
<keyword evidence="1" id="KW-0812">Transmembrane</keyword>
<sequence length="144" mass="16311">MTLRTLLYVAAVVSFLCYVKGGDYGGHNTYTGYGSRYGGRSVRPISVIYPSLYQTQWSSLPYQYPTSYYSPPVSNPTYPQYYPSYYHSHHTHNVDPFLFSTPSSGFGGGIFNSGWIPLIVMFFLLAFFAPWLISSLTMSNDILY</sequence>
<keyword evidence="1" id="KW-0472">Membrane</keyword>
<evidence type="ECO:0000313" key="4">
    <source>
        <dbReference type="Proteomes" id="UP000005408"/>
    </source>
</evidence>
<organism evidence="3 4">
    <name type="scientific">Magallana gigas</name>
    <name type="common">Pacific oyster</name>
    <name type="synonym">Crassostrea gigas</name>
    <dbReference type="NCBI Taxonomy" id="29159"/>
    <lineage>
        <taxon>Eukaryota</taxon>
        <taxon>Metazoa</taxon>
        <taxon>Spiralia</taxon>
        <taxon>Lophotrochozoa</taxon>
        <taxon>Mollusca</taxon>
        <taxon>Bivalvia</taxon>
        <taxon>Autobranchia</taxon>
        <taxon>Pteriomorphia</taxon>
        <taxon>Ostreida</taxon>
        <taxon>Ostreoidea</taxon>
        <taxon>Ostreidae</taxon>
        <taxon>Magallana</taxon>
    </lineage>
</organism>
<keyword evidence="4" id="KW-1185">Reference proteome</keyword>
<keyword evidence="1" id="KW-1133">Transmembrane helix</keyword>
<proteinExistence type="predicted"/>
<accession>A0A8W8KQH7</accession>